<proteinExistence type="predicted"/>
<evidence type="ECO:0000313" key="1">
    <source>
        <dbReference type="EMBL" id="KAJ7604207.1"/>
    </source>
</evidence>
<reference evidence="1" key="1">
    <citation type="submission" date="2023-03" db="EMBL/GenBank/DDBJ databases">
        <title>Massive genome expansion in bonnet fungi (Mycena s.s.) driven by repeated elements and novel gene families across ecological guilds.</title>
        <authorList>
            <consortium name="Lawrence Berkeley National Laboratory"/>
            <person name="Harder C.B."/>
            <person name="Miyauchi S."/>
            <person name="Viragh M."/>
            <person name="Kuo A."/>
            <person name="Thoen E."/>
            <person name="Andreopoulos B."/>
            <person name="Lu D."/>
            <person name="Skrede I."/>
            <person name="Drula E."/>
            <person name="Henrissat B."/>
            <person name="Morin E."/>
            <person name="Kohler A."/>
            <person name="Barry K."/>
            <person name="LaButti K."/>
            <person name="Morin E."/>
            <person name="Salamov A."/>
            <person name="Lipzen A."/>
            <person name="Mereny Z."/>
            <person name="Hegedus B."/>
            <person name="Baldrian P."/>
            <person name="Stursova M."/>
            <person name="Weitz H."/>
            <person name="Taylor A."/>
            <person name="Grigoriev I.V."/>
            <person name="Nagy L.G."/>
            <person name="Martin F."/>
            <person name="Kauserud H."/>
        </authorList>
    </citation>
    <scope>NUCLEOTIDE SEQUENCE</scope>
    <source>
        <strain evidence="1">9284</strain>
    </source>
</reference>
<dbReference type="EMBL" id="JARKIF010000113">
    <property type="protein sequence ID" value="KAJ7604207.1"/>
    <property type="molecule type" value="Genomic_DNA"/>
</dbReference>
<evidence type="ECO:0000313" key="2">
    <source>
        <dbReference type="Proteomes" id="UP001221142"/>
    </source>
</evidence>
<sequence>MDSKAIRVADRARVAELTAQIHNLEKQRGPHQKRLDAYKYPILTLPTEITSEIFMQYLPPYPACPPLAGPSSPTCLTHVCRRWREIALATPQCWRAIPLVLPASRNEQVVPVWLARSRLLPLSIQMESGDHDGAWLTAATLRALLQCQNRWEHVKLALADSELGRIEGSMPLLRELSLKMYNFARNKRPVSNAVDFPRLRTLLLNKLIYVGDWLPWTQLTCLTLEI</sequence>
<dbReference type="AlphaFoldDB" id="A0AAD7AYU3"/>
<dbReference type="Gene3D" id="1.20.1280.50">
    <property type="match status" value="1"/>
</dbReference>
<name>A0AAD7AYU3_9AGAR</name>
<comment type="caution">
    <text evidence="1">The sequence shown here is derived from an EMBL/GenBank/DDBJ whole genome shotgun (WGS) entry which is preliminary data.</text>
</comment>
<evidence type="ECO:0008006" key="3">
    <source>
        <dbReference type="Google" id="ProtNLM"/>
    </source>
</evidence>
<keyword evidence="2" id="KW-1185">Reference proteome</keyword>
<organism evidence="1 2">
    <name type="scientific">Roridomyces roridus</name>
    <dbReference type="NCBI Taxonomy" id="1738132"/>
    <lineage>
        <taxon>Eukaryota</taxon>
        <taxon>Fungi</taxon>
        <taxon>Dikarya</taxon>
        <taxon>Basidiomycota</taxon>
        <taxon>Agaricomycotina</taxon>
        <taxon>Agaricomycetes</taxon>
        <taxon>Agaricomycetidae</taxon>
        <taxon>Agaricales</taxon>
        <taxon>Marasmiineae</taxon>
        <taxon>Mycenaceae</taxon>
        <taxon>Roridomyces</taxon>
    </lineage>
</organism>
<dbReference type="Proteomes" id="UP001221142">
    <property type="component" value="Unassembled WGS sequence"/>
</dbReference>
<protein>
    <recommendedName>
        <fullName evidence="3">F-box domain-containing protein</fullName>
    </recommendedName>
</protein>
<gene>
    <name evidence="1" type="ORF">FB45DRAFT_880894</name>
</gene>
<accession>A0AAD7AYU3</accession>